<organism evidence="2 3">
    <name type="scientific">Pseudoalteromonas agarivorans</name>
    <dbReference type="NCBI Taxonomy" id="176102"/>
    <lineage>
        <taxon>Bacteria</taxon>
        <taxon>Pseudomonadati</taxon>
        <taxon>Pseudomonadota</taxon>
        <taxon>Gammaproteobacteria</taxon>
        <taxon>Alteromonadales</taxon>
        <taxon>Pseudoalteromonadaceae</taxon>
        <taxon>Pseudoalteromonas</taxon>
    </lineage>
</organism>
<dbReference type="EMBL" id="CP033065">
    <property type="protein sequence ID" value="AYM87437.1"/>
    <property type="molecule type" value="Genomic_DNA"/>
</dbReference>
<evidence type="ECO:0000313" key="3">
    <source>
        <dbReference type="Proteomes" id="UP000279995"/>
    </source>
</evidence>
<reference evidence="2 3" key="1">
    <citation type="submission" date="2018-10" db="EMBL/GenBank/DDBJ databases">
        <title>Complete Genome Sequence and Transcriptomic Profiles of a Marine Bacterium, Pseudoalteromonas agarivorans Hao 2018.</title>
        <authorList>
            <person name="Hao L."/>
        </authorList>
    </citation>
    <scope>NUCLEOTIDE SEQUENCE [LARGE SCALE GENOMIC DNA]</scope>
    <source>
        <strain evidence="2 3">Hao 2018</strain>
    </source>
</reference>
<dbReference type="AlphaFoldDB" id="A0AAD0U2C5"/>
<accession>A0AAD0U2C5</accession>
<protein>
    <recommendedName>
        <fullName evidence="4">Orphan protein</fullName>
    </recommendedName>
</protein>
<evidence type="ECO:0000313" key="2">
    <source>
        <dbReference type="EMBL" id="AYM87437.1"/>
    </source>
</evidence>
<gene>
    <name evidence="2" type="ORF">D9T18_12480</name>
</gene>
<evidence type="ECO:0008006" key="4">
    <source>
        <dbReference type="Google" id="ProtNLM"/>
    </source>
</evidence>
<proteinExistence type="predicted"/>
<dbReference type="RefSeq" id="WP_121637882.1">
    <property type="nucleotide sequence ID" value="NZ_CP033065.1"/>
</dbReference>
<sequence>MNKNSLLTLGIGFIAGVGLTWSYFNLSSSDANPAKLQHAETTKQQASFVQPVKSSEATAKRVVPVVPEQSAHIEQKDNPSKPDPQPLDELPLEEQVSQLKQQLAAQKALMKNAAQQLRDPSDAQAVLQAQFDEQIRNEEWAYQTEIALQDFLLTSDLSSIPEIVSAACKTTVCKFELAAPTDNDSFDHTQWRELNDKLMKQEFWLQFKRTTSTSSDTELTLLMATEH</sequence>
<name>A0AAD0U2C5_9GAMM</name>
<evidence type="ECO:0000256" key="1">
    <source>
        <dbReference type="SAM" id="MobiDB-lite"/>
    </source>
</evidence>
<feature type="compositionally biased region" description="Basic and acidic residues" evidence="1">
    <location>
        <begin position="71"/>
        <end position="80"/>
    </location>
</feature>
<feature type="region of interest" description="Disordered" evidence="1">
    <location>
        <begin position="68"/>
        <end position="88"/>
    </location>
</feature>
<dbReference type="Proteomes" id="UP000279995">
    <property type="component" value="Chromosome I"/>
</dbReference>